<name>A0AAT9H3B7_9FLAO</name>
<protein>
    <submittedName>
        <fullName evidence="5">Restriction endonuclease subunit S</fullName>
    </submittedName>
</protein>
<proteinExistence type="inferred from homology"/>
<dbReference type="REBASE" id="839611">
    <property type="entry name" value="S.FspCFS9ORF26590P"/>
</dbReference>
<keyword evidence="5" id="KW-0540">Nuclease</keyword>
<dbReference type="SUPFAM" id="SSF116734">
    <property type="entry name" value="DNA methylase specificity domain"/>
    <property type="match status" value="2"/>
</dbReference>
<dbReference type="Pfam" id="PF01420">
    <property type="entry name" value="Methylase_S"/>
    <property type="match status" value="1"/>
</dbReference>
<feature type="domain" description="Type I restriction modification DNA specificity" evidence="4">
    <location>
        <begin position="68"/>
        <end position="203"/>
    </location>
</feature>
<evidence type="ECO:0000256" key="1">
    <source>
        <dbReference type="ARBA" id="ARBA00010923"/>
    </source>
</evidence>
<dbReference type="PANTHER" id="PTHR30408:SF12">
    <property type="entry name" value="TYPE I RESTRICTION ENZYME MJAVIII SPECIFICITY SUBUNIT"/>
    <property type="match status" value="1"/>
</dbReference>
<dbReference type="RefSeq" id="WP_369615168.1">
    <property type="nucleotide sequence ID" value="NZ_AP031573.1"/>
</dbReference>
<dbReference type="GO" id="GO:0009307">
    <property type="term" value="P:DNA restriction-modification system"/>
    <property type="evidence" value="ECO:0007669"/>
    <property type="project" value="UniProtKB-KW"/>
</dbReference>
<dbReference type="Gene3D" id="3.90.220.20">
    <property type="entry name" value="DNA methylase specificity domains"/>
    <property type="match status" value="2"/>
</dbReference>
<accession>A0AAT9H3B7</accession>
<comment type="similarity">
    <text evidence="1">Belongs to the type-I restriction system S methylase family.</text>
</comment>
<evidence type="ECO:0000256" key="3">
    <source>
        <dbReference type="ARBA" id="ARBA00023125"/>
    </source>
</evidence>
<dbReference type="InterPro" id="IPR052021">
    <property type="entry name" value="Type-I_RS_S_subunit"/>
</dbReference>
<organism evidence="5">
    <name type="scientific">Flavobacterium sp. CFS9</name>
    <dbReference type="NCBI Taxonomy" id="3143118"/>
    <lineage>
        <taxon>Bacteria</taxon>
        <taxon>Pseudomonadati</taxon>
        <taxon>Bacteroidota</taxon>
        <taxon>Flavobacteriia</taxon>
        <taxon>Flavobacteriales</taxon>
        <taxon>Flavobacteriaceae</taxon>
        <taxon>Flavobacterium</taxon>
    </lineage>
</organism>
<evidence type="ECO:0000259" key="4">
    <source>
        <dbReference type="Pfam" id="PF01420"/>
    </source>
</evidence>
<dbReference type="GO" id="GO:0004519">
    <property type="term" value="F:endonuclease activity"/>
    <property type="evidence" value="ECO:0007669"/>
    <property type="project" value="UniProtKB-KW"/>
</dbReference>
<evidence type="ECO:0000313" key="5">
    <source>
        <dbReference type="EMBL" id="BFM44017.1"/>
    </source>
</evidence>
<dbReference type="InterPro" id="IPR000055">
    <property type="entry name" value="Restrct_endonuc_typeI_TRD"/>
</dbReference>
<dbReference type="NCBIfam" id="NF047740">
    <property type="entry name" value="antiphage_MADS5"/>
    <property type="match status" value="1"/>
</dbReference>
<keyword evidence="3" id="KW-0238">DNA-binding</keyword>
<dbReference type="AlphaFoldDB" id="A0AAT9H3B7"/>
<dbReference type="EMBL" id="AP031573">
    <property type="protein sequence ID" value="BFM44017.1"/>
    <property type="molecule type" value="Genomic_DNA"/>
</dbReference>
<gene>
    <name evidence="5" type="ORF">CFS9_26580</name>
</gene>
<dbReference type="PANTHER" id="PTHR30408">
    <property type="entry name" value="TYPE-1 RESTRICTION ENZYME ECOKI SPECIFICITY PROTEIN"/>
    <property type="match status" value="1"/>
</dbReference>
<sequence length="469" mass="53274">MKVLNIKKSIFGSNAYRLDAKPYLSSGNIVLSKLQKSKYELTNISYFAEDIFYGGRDKRYYVNNVINGIPFMGISDMLKNNLFSLKLISKKLTRNLENYLLDTGWILISRSGTIGNTIYSNEFHKGKAASEHIIRIKPKKNVYSGYLYAYLSSKYGYNLLTKGTFGAVIQHIEPDFVKDIPIPLFPETEQQKIHGLIMEAADLRVEANKLLKGANKYLYDLLNLEELTNDDYEYFGNHVANREVSTYSISIKEINANTINAFNYSRRIKRITNIITSKSYLNLKDCLLDNGYFSTGSFKRLEVNSDNGIKLLNQSDIFNSIKVGKNLSKRAVGNVKLVEYGEVLIAGVGTLGEGETFCRTIFANEELEKQLVSGEFIRLKTNESVPSGYLYCWLASDYGFRLIRSTQSGTKLCRPIPNLLKEIPVPVLESDQMLKIDTEIKTAYTNLYLATTKENQAIDLIEKEIDAWQ</sequence>
<dbReference type="InterPro" id="IPR044946">
    <property type="entry name" value="Restrct_endonuc_typeI_TRD_sf"/>
</dbReference>
<reference evidence="5" key="1">
    <citation type="submission" date="2024-05" db="EMBL/GenBank/DDBJ databases">
        <title>Whole-Genome Sequence of CFS9, a Potential Fish Probiotic Isolated from the Body Surface of Silurus asotus.</title>
        <authorList>
            <person name="Kojima M."/>
            <person name="Tobioka K."/>
            <person name="Yokota K."/>
            <person name="Nakatani H."/>
            <person name="Hori K."/>
            <person name="Tamaru Y."/>
            <person name="Okazaki F."/>
        </authorList>
    </citation>
    <scope>NUCLEOTIDE SEQUENCE</scope>
    <source>
        <strain evidence="5">CFS9</strain>
    </source>
</reference>
<keyword evidence="5" id="KW-0378">Hydrolase</keyword>
<keyword evidence="2" id="KW-0680">Restriction system</keyword>
<evidence type="ECO:0000256" key="2">
    <source>
        <dbReference type="ARBA" id="ARBA00022747"/>
    </source>
</evidence>
<keyword evidence="5" id="KW-0255">Endonuclease</keyword>
<dbReference type="GO" id="GO:0003677">
    <property type="term" value="F:DNA binding"/>
    <property type="evidence" value="ECO:0007669"/>
    <property type="project" value="UniProtKB-KW"/>
</dbReference>